<dbReference type="Gene3D" id="3.30.465.10">
    <property type="match status" value="1"/>
</dbReference>
<name>A0A835DHN6_TETSI</name>
<dbReference type="SUPFAM" id="SSF56176">
    <property type="entry name" value="FAD-binding/transporter-associated domain-like"/>
    <property type="match status" value="1"/>
</dbReference>
<dbReference type="Pfam" id="PF08031">
    <property type="entry name" value="BBE"/>
    <property type="match status" value="1"/>
</dbReference>
<accession>A0A835DHN6</accession>
<organism evidence="8 9">
    <name type="scientific">Tetracentron sinense</name>
    <name type="common">Spur-leaf</name>
    <dbReference type="NCBI Taxonomy" id="13715"/>
    <lineage>
        <taxon>Eukaryota</taxon>
        <taxon>Viridiplantae</taxon>
        <taxon>Streptophyta</taxon>
        <taxon>Embryophyta</taxon>
        <taxon>Tracheophyta</taxon>
        <taxon>Spermatophyta</taxon>
        <taxon>Magnoliopsida</taxon>
        <taxon>Trochodendrales</taxon>
        <taxon>Trochodendraceae</taxon>
        <taxon>Tetracentron</taxon>
    </lineage>
</organism>
<dbReference type="InterPro" id="IPR016169">
    <property type="entry name" value="FAD-bd_PCMH_sub2"/>
</dbReference>
<keyword evidence="4" id="KW-0732">Signal</keyword>
<comment type="similarity">
    <text evidence="2">Belongs to the oxygen-dependent FAD-linked oxidoreductase family.</text>
</comment>
<dbReference type="AlphaFoldDB" id="A0A835DHN6"/>
<dbReference type="PROSITE" id="PS51387">
    <property type="entry name" value="FAD_PCMH"/>
    <property type="match status" value="1"/>
</dbReference>
<dbReference type="InterPro" id="IPR012951">
    <property type="entry name" value="BBE"/>
</dbReference>
<dbReference type="Gene3D" id="3.40.462.20">
    <property type="match status" value="1"/>
</dbReference>
<gene>
    <name evidence="8" type="ORF">HHK36_011845</name>
</gene>
<protein>
    <recommendedName>
        <fullName evidence="7">FAD-binding PCMH-type domain-containing protein</fullName>
    </recommendedName>
</protein>
<keyword evidence="9" id="KW-1185">Reference proteome</keyword>
<dbReference type="InterPro" id="IPR016166">
    <property type="entry name" value="FAD-bd_PCMH"/>
</dbReference>
<feature type="domain" description="FAD-binding PCMH-type" evidence="7">
    <location>
        <begin position="4"/>
        <end position="178"/>
    </location>
</feature>
<dbReference type="Proteomes" id="UP000655225">
    <property type="component" value="Unassembled WGS sequence"/>
</dbReference>
<dbReference type="Pfam" id="PF01565">
    <property type="entry name" value="FAD_binding_4"/>
    <property type="match status" value="1"/>
</dbReference>
<dbReference type="GO" id="GO:0071949">
    <property type="term" value="F:FAD binding"/>
    <property type="evidence" value="ECO:0007669"/>
    <property type="project" value="InterPro"/>
</dbReference>
<dbReference type="Gene3D" id="3.30.43.10">
    <property type="entry name" value="Uridine Diphospho-n-acetylenolpyruvylglucosamine Reductase, domain 2"/>
    <property type="match status" value="1"/>
</dbReference>
<evidence type="ECO:0000313" key="8">
    <source>
        <dbReference type="EMBL" id="KAF8403741.1"/>
    </source>
</evidence>
<dbReference type="EMBL" id="JABCRI010000007">
    <property type="protein sequence ID" value="KAF8403741.1"/>
    <property type="molecule type" value="Genomic_DNA"/>
</dbReference>
<dbReference type="OrthoDB" id="407275at2759"/>
<keyword evidence="3" id="KW-0285">Flavoprotein</keyword>
<dbReference type="InterPro" id="IPR006094">
    <property type="entry name" value="Oxid_FAD_bind_N"/>
</dbReference>
<dbReference type="GO" id="GO:0016491">
    <property type="term" value="F:oxidoreductase activity"/>
    <property type="evidence" value="ECO:0007669"/>
    <property type="project" value="InterPro"/>
</dbReference>
<keyword evidence="5" id="KW-0274">FAD</keyword>
<dbReference type="InterPro" id="IPR016167">
    <property type="entry name" value="FAD-bd_PCMH_sub1"/>
</dbReference>
<evidence type="ECO:0000256" key="3">
    <source>
        <dbReference type="ARBA" id="ARBA00022630"/>
    </source>
</evidence>
<evidence type="ECO:0000256" key="6">
    <source>
        <dbReference type="ARBA" id="ARBA00023180"/>
    </source>
</evidence>
<dbReference type="InterPro" id="IPR036318">
    <property type="entry name" value="FAD-bd_PCMH-like_sf"/>
</dbReference>
<reference evidence="8 9" key="1">
    <citation type="submission" date="2020-04" db="EMBL/GenBank/DDBJ databases">
        <title>Plant Genome Project.</title>
        <authorList>
            <person name="Zhang R.-G."/>
        </authorList>
    </citation>
    <scope>NUCLEOTIDE SEQUENCE [LARGE SCALE GENOMIC DNA]</scope>
    <source>
        <strain evidence="8">YNK0</strain>
        <tissue evidence="8">Leaf</tissue>
    </source>
</reference>
<evidence type="ECO:0000256" key="4">
    <source>
        <dbReference type="ARBA" id="ARBA00022729"/>
    </source>
</evidence>
<evidence type="ECO:0000256" key="1">
    <source>
        <dbReference type="ARBA" id="ARBA00001974"/>
    </source>
</evidence>
<keyword evidence="6" id="KW-0325">Glycoprotein</keyword>
<proteinExistence type="inferred from homology"/>
<evidence type="ECO:0000256" key="5">
    <source>
        <dbReference type="ARBA" id="ARBA00022827"/>
    </source>
</evidence>
<sequence>MSPTASKPQFIITPVHESHVQAAVICSKTHGLQLKVRSGGHDYEGLSYLSNAPFVILDLVNLHAIDVNLKDETAWVQAGVTIGQVYHQIANKSRTHGFPAGICPTLGVGGHLSGGGIGTMMRKYGIASDNVVDACLVDANGRILDRKSMGEDVFWAIRGGGAASFGVVVSWKIRLVPVPPTVTVFTVAKTLQQGATELIHRWQEIADKFNENLFIRIIIQVVDGENKGEKTIRALFNSLFLGSVNELLPLMETSFPELGLKAKDCMEISWLKSVLYFEGYPLGESVDVLMNRTRRTKYFFKAKSDFVKEPISQMDLEGIWKMLLTGDKPMMIWDPLGGRLSEIPESESPFPHRAGNLYNIQYLVQWREGGTNVSEKHIEWMRNLYKYMEPYVSKFPRAAYLNYRDLDLGRNEEGNIGYSKASVWGSKYFKNNFKRLVLAKTKIDPGFW</sequence>
<comment type="caution">
    <text evidence="8">The sequence shown here is derived from an EMBL/GenBank/DDBJ whole genome shotgun (WGS) entry which is preliminary data.</text>
</comment>
<dbReference type="OMA" id="IRIIIQV"/>
<evidence type="ECO:0000256" key="2">
    <source>
        <dbReference type="ARBA" id="ARBA00005466"/>
    </source>
</evidence>
<comment type="cofactor">
    <cofactor evidence="1">
        <name>FAD</name>
        <dbReference type="ChEBI" id="CHEBI:57692"/>
    </cofactor>
</comment>
<dbReference type="PANTHER" id="PTHR32448">
    <property type="entry name" value="OS08G0158400 PROTEIN"/>
    <property type="match status" value="1"/>
</dbReference>
<evidence type="ECO:0000313" key="9">
    <source>
        <dbReference type="Proteomes" id="UP000655225"/>
    </source>
</evidence>
<evidence type="ECO:0000259" key="7">
    <source>
        <dbReference type="PROSITE" id="PS51387"/>
    </source>
</evidence>